<dbReference type="PANTHER" id="PTHR43475:SF1">
    <property type="entry name" value="METHYLTHIORIBOSE-1-PHOSPHATE ISOMERASE"/>
    <property type="match status" value="1"/>
</dbReference>
<dbReference type="SUPFAM" id="SSF100950">
    <property type="entry name" value="NagB/RpiA/CoA transferase-like"/>
    <property type="match status" value="1"/>
</dbReference>
<gene>
    <name evidence="1" type="ORF">METZ01_LOCUS459867</name>
</gene>
<proteinExistence type="predicted"/>
<evidence type="ECO:0008006" key="2">
    <source>
        <dbReference type="Google" id="ProtNLM"/>
    </source>
</evidence>
<accession>A0A383AHF2</accession>
<dbReference type="EMBL" id="UINC01192066">
    <property type="protein sequence ID" value="SVE07013.1"/>
    <property type="molecule type" value="Genomic_DNA"/>
</dbReference>
<dbReference type="AlphaFoldDB" id="A0A383AHF2"/>
<dbReference type="PANTHER" id="PTHR43475">
    <property type="entry name" value="METHYLTHIORIBOSE-1-PHOSPHATE ISOMERASE"/>
    <property type="match status" value="1"/>
</dbReference>
<reference evidence="1" key="1">
    <citation type="submission" date="2018-05" db="EMBL/GenBank/DDBJ databases">
        <authorList>
            <person name="Lanie J.A."/>
            <person name="Ng W.-L."/>
            <person name="Kazmierczak K.M."/>
            <person name="Andrzejewski T.M."/>
            <person name="Davidsen T.M."/>
            <person name="Wayne K.J."/>
            <person name="Tettelin H."/>
            <person name="Glass J.I."/>
            <person name="Rusch D."/>
            <person name="Podicherti R."/>
            <person name="Tsui H.-C.T."/>
            <person name="Winkler M.E."/>
        </authorList>
    </citation>
    <scope>NUCLEOTIDE SEQUENCE</scope>
</reference>
<dbReference type="InterPro" id="IPR027363">
    <property type="entry name" value="M1Pi_N"/>
</dbReference>
<protein>
    <recommendedName>
        <fullName evidence="2">S-methyl-5-thioribose-1-phosphate isomerase</fullName>
    </recommendedName>
</protein>
<dbReference type="GO" id="GO:0046523">
    <property type="term" value="F:S-methyl-5-thioribose-1-phosphate isomerase activity"/>
    <property type="evidence" value="ECO:0007669"/>
    <property type="project" value="TreeGrafter"/>
</dbReference>
<name>A0A383AHF2_9ZZZZ</name>
<evidence type="ECO:0000313" key="1">
    <source>
        <dbReference type="EMBL" id="SVE07013.1"/>
    </source>
</evidence>
<dbReference type="InterPro" id="IPR037171">
    <property type="entry name" value="NagB/RpiA_transferase-like"/>
</dbReference>
<feature type="non-terminal residue" evidence="1">
    <location>
        <position position="119"/>
    </location>
</feature>
<organism evidence="1">
    <name type="scientific">marine metagenome</name>
    <dbReference type="NCBI Taxonomy" id="408172"/>
    <lineage>
        <taxon>unclassified sequences</taxon>
        <taxon>metagenomes</taxon>
        <taxon>ecological metagenomes</taxon>
    </lineage>
</organism>
<sequence>VKIHGQPYRTIFVDSDGWTVKIIDQTKLPHDFRIVSLQTVETVASAIKTMMVRGAPLIGATAAYGMCLAMRQNSDDKNLEYAQKLLGQTRPTAVNLHWALNTMGRALSKIPNNKRAEKA</sequence>
<feature type="non-terminal residue" evidence="1">
    <location>
        <position position="1"/>
    </location>
</feature>
<dbReference type="GO" id="GO:0019509">
    <property type="term" value="P:L-methionine salvage from methylthioadenosine"/>
    <property type="evidence" value="ECO:0007669"/>
    <property type="project" value="TreeGrafter"/>
</dbReference>
<dbReference type="Gene3D" id="1.20.120.420">
    <property type="entry name" value="translation initiation factor eif-2b, domain 1"/>
    <property type="match status" value="1"/>
</dbReference>